<gene>
    <name evidence="1" type="ORF">B1B_12314</name>
</gene>
<sequence length="167" mass="18814">DTLYGKNRLVAGHAPRMVHNSLGISTCDTQDNFHLQYVIRRGPQDQAESFFSPQNPEHWYWAMDGFVAKGDLWVTLLCIEHAKQASPWAMDFATCGSDLARISHLDRDPQHWTVKYFPLVPDGVKAYPSATAVVDGKYVNLFALYESGSRPLLVTRIPLKGLNNPKK</sequence>
<reference evidence="1" key="1">
    <citation type="submission" date="2013-08" db="EMBL/GenBank/DDBJ databases">
        <authorList>
            <person name="Mendez C."/>
            <person name="Richter M."/>
            <person name="Ferrer M."/>
            <person name="Sanchez J."/>
        </authorList>
    </citation>
    <scope>NUCLEOTIDE SEQUENCE</scope>
</reference>
<evidence type="ECO:0000313" key="1">
    <source>
        <dbReference type="EMBL" id="EQD47492.1"/>
    </source>
</evidence>
<reference evidence="1" key="2">
    <citation type="journal article" date="2014" name="ISME J.">
        <title>Microbial stratification in low pH oxic and suboxic macroscopic growths along an acid mine drainage.</title>
        <authorList>
            <person name="Mendez-Garcia C."/>
            <person name="Mesa V."/>
            <person name="Sprenger R.R."/>
            <person name="Richter M."/>
            <person name="Diez M.S."/>
            <person name="Solano J."/>
            <person name="Bargiela R."/>
            <person name="Golyshina O.V."/>
            <person name="Manteca A."/>
            <person name="Ramos J.L."/>
            <person name="Gallego J.R."/>
            <person name="Llorente I."/>
            <person name="Martins Dos Santos V.A."/>
            <person name="Jensen O.N."/>
            <person name="Pelaez A.I."/>
            <person name="Sanchez J."/>
            <person name="Ferrer M."/>
        </authorList>
    </citation>
    <scope>NUCLEOTIDE SEQUENCE</scope>
</reference>
<dbReference type="EMBL" id="AUZY01008064">
    <property type="protein sequence ID" value="EQD47492.1"/>
    <property type="molecule type" value="Genomic_DNA"/>
</dbReference>
<proteinExistence type="predicted"/>
<accession>T0ZSI1</accession>
<organism evidence="1">
    <name type="scientific">mine drainage metagenome</name>
    <dbReference type="NCBI Taxonomy" id="410659"/>
    <lineage>
        <taxon>unclassified sequences</taxon>
        <taxon>metagenomes</taxon>
        <taxon>ecological metagenomes</taxon>
    </lineage>
</organism>
<feature type="non-terminal residue" evidence="1">
    <location>
        <position position="167"/>
    </location>
</feature>
<protein>
    <submittedName>
        <fullName evidence="1">Uncharacterized protein</fullName>
    </submittedName>
</protein>
<comment type="caution">
    <text evidence="1">The sequence shown here is derived from an EMBL/GenBank/DDBJ whole genome shotgun (WGS) entry which is preliminary data.</text>
</comment>
<feature type="non-terminal residue" evidence="1">
    <location>
        <position position="1"/>
    </location>
</feature>
<dbReference type="AlphaFoldDB" id="T0ZSI1"/>
<name>T0ZSI1_9ZZZZ</name>